<feature type="compositionally biased region" description="Basic and acidic residues" evidence="1">
    <location>
        <begin position="288"/>
        <end position="315"/>
    </location>
</feature>
<feature type="compositionally biased region" description="Low complexity" evidence="1">
    <location>
        <begin position="95"/>
        <end position="112"/>
    </location>
</feature>
<organism evidence="4 5">
    <name type="scientific">Paraburkholderia azotifigens</name>
    <dbReference type="NCBI Taxonomy" id="2057004"/>
    <lineage>
        <taxon>Bacteria</taxon>
        <taxon>Pseudomonadati</taxon>
        <taxon>Pseudomonadota</taxon>
        <taxon>Betaproteobacteria</taxon>
        <taxon>Burkholderiales</taxon>
        <taxon>Burkholderiaceae</taxon>
        <taxon>Paraburkholderia</taxon>
    </lineage>
</organism>
<evidence type="ECO:0000259" key="3">
    <source>
        <dbReference type="Pfam" id="PF13719"/>
    </source>
</evidence>
<feature type="region of interest" description="Disordered" evidence="1">
    <location>
        <begin position="138"/>
        <end position="177"/>
    </location>
</feature>
<proteinExistence type="predicted"/>
<keyword evidence="2" id="KW-1133">Transmembrane helix</keyword>
<accession>A0A5C6VSV6</accession>
<sequence>MLLATRCPFCETVFRLQPEQLTLRRGLVRCGHCKQVFDASSSLFDVSNGVGIDKAKPVTIDDVTAHTLDSLANGGAQSAAPEAKPVAPPVVTQVQEAAPAQPAEPAEPAEPASVSPTGPAVERETARAEDAHALHDTAAGTESAVDTEASAAQSAADAEHAPSPNEPDFRAEAWNPWAPAPDASIDRRIRHNASTIPINPVTIPRSAQPPLKLELTESEPMNLDKAIARKPVEPHLKAGVEQRAEPAAAVQTEPKFEPTVEAQAQPRIEEPAVSPTQPKAEPAFDTAPARDFERDMRERATHAWREPESLREPVETHPGQPEPKRGPGAPLPESFDDELNEPLRDKPRQAPFENDDRTVSPSSDHAGQHREREPYFGASSDEPDLEPRFGAGTGARDQYGEPYGGPFAATHGGDDDAFAVTREPREPETKRLMWQIAGGVGAGLLGCLLLVQLAWWQRETVMVAWPDSQALFVKACSNLGCKIEPPRDIDGLLVEPSDLRQVDGPHKLELKMPLRNRFDIALAYPAVELTLLDENNNIAVRRVLWPQDYVKPGTPIAAGLPARTTQTMIVRLDTGDTVASNFRVQIFYP</sequence>
<dbReference type="AlphaFoldDB" id="A0A5C6VSV6"/>
<evidence type="ECO:0000313" key="4">
    <source>
        <dbReference type="EMBL" id="TXC88572.1"/>
    </source>
</evidence>
<dbReference type="Pfam" id="PF11906">
    <property type="entry name" value="DUF3426"/>
    <property type="match status" value="1"/>
</dbReference>
<dbReference type="Proteomes" id="UP000321776">
    <property type="component" value="Unassembled WGS sequence"/>
</dbReference>
<feature type="region of interest" description="Disordered" evidence="1">
    <location>
        <begin position="241"/>
        <end position="401"/>
    </location>
</feature>
<dbReference type="RefSeq" id="WP_147234400.1">
    <property type="nucleotide sequence ID" value="NZ_VOQS01000001.1"/>
</dbReference>
<feature type="region of interest" description="Disordered" evidence="1">
    <location>
        <begin position="95"/>
        <end position="126"/>
    </location>
</feature>
<evidence type="ECO:0000313" key="5">
    <source>
        <dbReference type="Proteomes" id="UP000321776"/>
    </source>
</evidence>
<feature type="compositionally biased region" description="Basic and acidic residues" evidence="1">
    <location>
        <begin position="341"/>
        <end position="358"/>
    </location>
</feature>
<name>A0A5C6VSV6_9BURK</name>
<feature type="domain" description="Zinc finger/thioredoxin putative" evidence="3">
    <location>
        <begin position="3"/>
        <end position="39"/>
    </location>
</feature>
<comment type="caution">
    <text evidence="4">The sequence shown here is derived from an EMBL/GenBank/DDBJ whole genome shotgun (WGS) entry which is preliminary data.</text>
</comment>
<gene>
    <name evidence="4" type="ORF">FRZ40_13820</name>
</gene>
<reference evidence="4 5" key="1">
    <citation type="journal article" date="2018" name="Int. J. Syst. Evol. Microbiol.">
        <title>Paraburkholderia azotifigens sp. nov., a nitrogen-fixing bacterium isolated from paddy soil.</title>
        <authorList>
            <person name="Choi G.M."/>
            <person name="Im W.T."/>
        </authorList>
    </citation>
    <scope>NUCLEOTIDE SEQUENCE [LARGE SCALE GENOMIC DNA]</scope>
    <source>
        <strain evidence="4 5">NF 2-5-3</strain>
    </source>
</reference>
<feature type="transmembrane region" description="Helical" evidence="2">
    <location>
        <begin position="432"/>
        <end position="456"/>
    </location>
</feature>
<dbReference type="EMBL" id="VOQS01000001">
    <property type="protein sequence ID" value="TXC88572.1"/>
    <property type="molecule type" value="Genomic_DNA"/>
</dbReference>
<feature type="compositionally biased region" description="Low complexity" evidence="1">
    <location>
        <begin position="144"/>
        <end position="156"/>
    </location>
</feature>
<dbReference type="InterPro" id="IPR011723">
    <property type="entry name" value="Znf/thioredoxin_put"/>
</dbReference>
<dbReference type="Pfam" id="PF13719">
    <property type="entry name" value="Zn_ribbon_5"/>
    <property type="match status" value="1"/>
</dbReference>
<dbReference type="NCBIfam" id="TIGR02098">
    <property type="entry name" value="MJ0042_CXXC"/>
    <property type="match status" value="1"/>
</dbReference>
<keyword evidence="2" id="KW-0472">Membrane</keyword>
<evidence type="ECO:0000256" key="1">
    <source>
        <dbReference type="SAM" id="MobiDB-lite"/>
    </source>
</evidence>
<protein>
    <submittedName>
        <fullName evidence="4">DUF3426 domain-containing protein</fullName>
    </submittedName>
</protein>
<evidence type="ECO:0000256" key="2">
    <source>
        <dbReference type="SAM" id="Phobius"/>
    </source>
</evidence>
<keyword evidence="2" id="KW-0812">Transmembrane</keyword>
<dbReference type="InterPro" id="IPR021834">
    <property type="entry name" value="DUF3426"/>
</dbReference>